<dbReference type="InterPro" id="IPR003598">
    <property type="entry name" value="Ig_sub2"/>
</dbReference>
<keyword evidence="3" id="KW-0430">Lectin</keyword>
<reference evidence="10" key="1">
    <citation type="submission" date="2023-06" db="EMBL/GenBank/DDBJ databases">
        <title>Male Hemibagrus guttatus genome.</title>
        <authorList>
            <person name="Bian C."/>
        </authorList>
    </citation>
    <scope>NUCLEOTIDE SEQUENCE</scope>
    <source>
        <strain evidence="10">Male_cb2023</strain>
        <tissue evidence="10">Muscle</tissue>
    </source>
</reference>
<feature type="domain" description="Ig-like" evidence="9">
    <location>
        <begin position="115"/>
        <end position="196"/>
    </location>
</feature>
<evidence type="ECO:0000256" key="3">
    <source>
        <dbReference type="ARBA" id="ARBA00022734"/>
    </source>
</evidence>
<feature type="domain" description="Ig-like" evidence="9">
    <location>
        <begin position="10"/>
        <end position="110"/>
    </location>
</feature>
<feature type="domain" description="Ig-like" evidence="9">
    <location>
        <begin position="258"/>
        <end position="342"/>
    </location>
</feature>
<dbReference type="PANTHER" id="PTHR12035:SF125">
    <property type="entry name" value="SIALIC ACID-BINDING IG-LIKE LECTIN 5"/>
    <property type="match status" value="1"/>
</dbReference>
<dbReference type="GO" id="GO:0030246">
    <property type="term" value="F:carbohydrate binding"/>
    <property type="evidence" value="ECO:0007669"/>
    <property type="project" value="UniProtKB-KW"/>
</dbReference>
<keyword evidence="6" id="KW-0472">Membrane</keyword>
<feature type="region of interest" description="Disordered" evidence="8">
    <location>
        <begin position="229"/>
        <end position="278"/>
    </location>
</feature>
<dbReference type="Pfam" id="PF13895">
    <property type="entry name" value="Ig_2"/>
    <property type="match status" value="2"/>
</dbReference>
<evidence type="ECO:0000313" key="10">
    <source>
        <dbReference type="EMBL" id="KAK3517997.1"/>
    </source>
</evidence>
<feature type="non-terminal residue" evidence="10">
    <location>
        <position position="1"/>
    </location>
</feature>
<dbReference type="Proteomes" id="UP001274896">
    <property type="component" value="Unassembled WGS sequence"/>
</dbReference>
<dbReference type="Gene3D" id="2.60.40.10">
    <property type="entry name" value="Immunoglobulins"/>
    <property type="match status" value="3"/>
</dbReference>
<evidence type="ECO:0000256" key="4">
    <source>
        <dbReference type="ARBA" id="ARBA00022889"/>
    </source>
</evidence>
<evidence type="ECO:0000256" key="8">
    <source>
        <dbReference type="SAM" id="MobiDB-lite"/>
    </source>
</evidence>
<dbReference type="GO" id="GO:0005886">
    <property type="term" value="C:plasma membrane"/>
    <property type="evidence" value="ECO:0007669"/>
    <property type="project" value="TreeGrafter"/>
</dbReference>
<keyword evidence="11" id="KW-1185">Reference proteome</keyword>
<evidence type="ECO:0000259" key="9">
    <source>
        <dbReference type="PROSITE" id="PS50835"/>
    </source>
</evidence>
<comment type="caution">
    <text evidence="10">The sequence shown here is derived from an EMBL/GenBank/DDBJ whole genome shotgun (WGS) entry which is preliminary data.</text>
</comment>
<dbReference type="SMART" id="SM00408">
    <property type="entry name" value="IGc2"/>
    <property type="match status" value="1"/>
</dbReference>
<keyword evidence="4" id="KW-0130">Cell adhesion</keyword>
<feature type="non-terminal residue" evidence="10">
    <location>
        <position position="362"/>
    </location>
</feature>
<dbReference type="PROSITE" id="PS50835">
    <property type="entry name" value="IG_LIKE"/>
    <property type="match status" value="3"/>
</dbReference>
<sequence length="362" mass="39801">VFISDSPISPSITLYKEDQGEVEDQNEVVEGTSVSLICSAPSPCLLKPPTFTWNFLPEERRQEQNHNTSFSSSQLNFNATHLHHGLTFTCTTTYQLQNQNKSAQSSRTLHVLYGPRNTSVSASPSASVLLGSSVSLSCSSDANPAVLNYTWYRENGEQIGTGNHLTINTTDSTHRGLYYCRAQNQHGDHNSSVVLDVQSAHIRFKTLMLAYKAKNGPAPSYLKALITPHTAPRSLRPTSTARLVPPSLREKGRHPPTPPLNPTPPPDAPQVSPSSSCNSTQELIMCSCEVHGNPSPKLEWSVSGQTPSTIREESVNYTTSRSFISIHQSFTDMFTLQCVGSNTLGTDTQLFYFKKVPHHSDK</sequence>
<proteinExistence type="inferred from homology"/>
<evidence type="ECO:0000313" key="11">
    <source>
        <dbReference type="Proteomes" id="UP001274896"/>
    </source>
</evidence>
<dbReference type="PANTHER" id="PTHR12035">
    <property type="entry name" value="SIALIC ACID BINDING IMMUNOGLOBULIN-LIKE LECTIN"/>
    <property type="match status" value="1"/>
</dbReference>
<dbReference type="GO" id="GO:0033691">
    <property type="term" value="F:sialic acid binding"/>
    <property type="evidence" value="ECO:0007669"/>
    <property type="project" value="TreeGrafter"/>
</dbReference>
<dbReference type="InterPro" id="IPR036179">
    <property type="entry name" value="Ig-like_dom_sf"/>
</dbReference>
<dbReference type="AlphaFoldDB" id="A0AAE0QCC1"/>
<keyword evidence="5" id="KW-1133">Transmembrane helix</keyword>
<comment type="similarity">
    <text evidence="7">Belongs to the immunoglobulin superfamily. SIGLEC (sialic acid binding Ig-like lectin) family.</text>
</comment>
<accession>A0AAE0QCC1</accession>
<evidence type="ECO:0000256" key="1">
    <source>
        <dbReference type="ARBA" id="ARBA00004479"/>
    </source>
</evidence>
<evidence type="ECO:0000256" key="5">
    <source>
        <dbReference type="ARBA" id="ARBA00022989"/>
    </source>
</evidence>
<dbReference type="InterPro" id="IPR013783">
    <property type="entry name" value="Ig-like_fold"/>
</dbReference>
<evidence type="ECO:0000256" key="7">
    <source>
        <dbReference type="ARBA" id="ARBA00038361"/>
    </source>
</evidence>
<dbReference type="SMART" id="SM00409">
    <property type="entry name" value="IG"/>
    <property type="match status" value="2"/>
</dbReference>
<evidence type="ECO:0000256" key="6">
    <source>
        <dbReference type="ARBA" id="ARBA00023136"/>
    </source>
</evidence>
<protein>
    <recommendedName>
        <fullName evidence="9">Ig-like domain-containing protein</fullName>
    </recommendedName>
</protein>
<comment type="subcellular location">
    <subcellularLocation>
        <location evidence="1">Membrane</location>
        <topology evidence="1">Single-pass type I membrane protein</topology>
    </subcellularLocation>
</comment>
<dbReference type="InterPro" id="IPR051036">
    <property type="entry name" value="SIGLEC"/>
</dbReference>
<keyword evidence="2" id="KW-0812">Transmembrane</keyword>
<feature type="compositionally biased region" description="Pro residues" evidence="8">
    <location>
        <begin position="255"/>
        <end position="268"/>
    </location>
</feature>
<dbReference type="SUPFAM" id="SSF48726">
    <property type="entry name" value="Immunoglobulin"/>
    <property type="match status" value="3"/>
</dbReference>
<organism evidence="10 11">
    <name type="scientific">Hemibagrus guttatus</name>
    <dbReference type="NCBI Taxonomy" id="175788"/>
    <lineage>
        <taxon>Eukaryota</taxon>
        <taxon>Metazoa</taxon>
        <taxon>Chordata</taxon>
        <taxon>Craniata</taxon>
        <taxon>Vertebrata</taxon>
        <taxon>Euteleostomi</taxon>
        <taxon>Actinopterygii</taxon>
        <taxon>Neopterygii</taxon>
        <taxon>Teleostei</taxon>
        <taxon>Ostariophysi</taxon>
        <taxon>Siluriformes</taxon>
        <taxon>Bagridae</taxon>
        <taxon>Hemibagrus</taxon>
    </lineage>
</organism>
<gene>
    <name evidence="10" type="ORF">QTP70_030326</name>
</gene>
<dbReference type="InterPro" id="IPR007110">
    <property type="entry name" value="Ig-like_dom"/>
</dbReference>
<dbReference type="EMBL" id="JAUCMX010000018">
    <property type="protein sequence ID" value="KAK3517997.1"/>
    <property type="molecule type" value="Genomic_DNA"/>
</dbReference>
<dbReference type="CDD" id="cd00096">
    <property type="entry name" value="Ig"/>
    <property type="match status" value="1"/>
</dbReference>
<evidence type="ECO:0000256" key="2">
    <source>
        <dbReference type="ARBA" id="ARBA00022692"/>
    </source>
</evidence>
<dbReference type="GO" id="GO:0007155">
    <property type="term" value="P:cell adhesion"/>
    <property type="evidence" value="ECO:0007669"/>
    <property type="project" value="UniProtKB-KW"/>
</dbReference>
<dbReference type="InterPro" id="IPR003599">
    <property type="entry name" value="Ig_sub"/>
</dbReference>
<name>A0AAE0QCC1_9TELE</name>